<dbReference type="PANTHER" id="PTHR10996">
    <property type="entry name" value="2-HYDROXYACID DEHYDROGENASE-RELATED"/>
    <property type="match status" value="1"/>
</dbReference>
<dbReference type="InterPro" id="IPR036291">
    <property type="entry name" value="NAD(P)-bd_dom_sf"/>
</dbReference>
<evidence type="ECO:0000313" key="5">
    <source>
        <dbReference type="Proteomes" id="UP001324993"/>
    </source>
</evidence>
<evidence type="ECO:0000256" key="2">
    <source>
        <dbReference type="ARBA" id="ARBA00023027"/>
    </source>
</evidence>
<feature type="domain" description="D-isomer specific 2-hydroxyacid dehydrogenase NAD-binding" evidence="3">
    <location>
        <begin position="133"/>
        <end position="298"/>
    </location>
</feature>
<dbReference type="SUPFAM" id="SSF52283">
    <property type="entry name" value="Formate/glycerate dehydrogenase catalytic domain-like"/>
    <property type="match status" value="1"/>
</dbReference>
<dbReference type="Proteomes" id="UP001324993">
    <property type="component" value="Chromosome"/>
</dbReference>
<evidence type="ECO:0000259" key="3">
    <source>
        <dbReference type="Pfam" id="PF02826"/>
    </source>
</evidence>
<dbReference type="InterPro" id="IPR050223">
    <property type="entry name" value="D-isomer_2-hydroxyacid_DH"/>
</dbReference>
<dbReference type="CDD" id="cd12167">
    <property type="entry name" value="2-Hacid_dh_8"/>
    <property type="match status" value="1"/>
</dbReference>
<gene>
    <name evidence="4" type="ORF">SH580_04435</name>
</gene>
<organism evidence="4 5">
    <name type="scientific">Coraliomargarita algicola</name>
    <dbReference type="NCBI Taxonomy" id="3092156"/>
    <lineage>
        <taxon>Bacteria</taxon>
        <taxon>Pseudomonadati</taxon>
        <taxon>Verrucomicrobiota</taxon>
        <taxon>Opitutia</taxon>
        <taxon>Puniceicoccales</taxon>
        <taxon>Coraliomargaritaceae</taxon>
        <taxon>Coraliomargarita</taxon>
    </lineage>
</organism>
<dbReference type="EMBL" id="CP138858">
    <property type="protein sequence ID" value="WPJ96954.1"/>
    <property type="molecule type" value="Genomic_DNA"/>
</dbReference>
<dbReference type="RefSeq" id="WP_319833811.1">
    <property type="nucleotide sequence ID" value="NZ_CP138858.1"/>
</dbReference>
<evidence type="ECO:0000313" key="4">
    <source>
        <dbReference type="EMBL" id="WPJ96954.1"/>
    </source>
</evidence>
<protein>
    <submittedName>
        <fullName evidence="4">Hydroxyacid dehydrogenase</fullName>
    </submittedName>
</protein>
<dbReference type="InterPro" id="IPR006140">
    <property type="entry name" value="D-isomer_DH_NAD-bd"/>
</dbReference>
<proteinExistence type="predicted"/>
<keyword evidence="5" id="KW-1185">Reference proteome</keyword>
<sequence length="338" mass="37356">MALTSNKPRSLFLIPESSFRAIYNADALAKVAELTDNDGQIYSAEDIVSDPERFSDVEIIFSGWGAPILDEVFLSALPKLKAFFYGAGSVRSFVTDAFWERDITLTSAYKANAVPVADYTMASVIFALKRAWTRCQRLKEGLAPDYTRQVHGVYHGSKVGVISLGAIGQLVCERLTNLDLDVFAYDPYADESLFESLQVTRVDRLEDLFPMCDVVSLHAPWLPQTENLVTGAMLGSLPDRGTFINTSRGAIVDEAGMLEVLQARPDIFAVLDLLQDEKTYHTNPLTALPNVFITPHVAGSQGHECHRMGALAVEECRRYLNGEAQVTQLTRESAERLA</sequence>
<reference evidence="4 5" key="1">
    <citation type="submission" date="2023-11" db="EMBL/GenBank/DDBJ databases">
        <title>Coraliomargarita sp. nov., isolated from marine algae.</title>
        <authorList>
            <person name="Lee J.K."/>
            <person name="Baek J.H."/>
            <person name="Kim J.M."/>
            <person name="Choi D.G."/>
            <person name="Jeon C.O."/>
        </authorList>
    </citation>
    <scope>NUCLEOTIDE SEQUENCE [LARGE SCALE GENOMIC DNA]</scope>
    <source>
        <strain evidence="4 5">J2-16</strain>
    </source>
</reference>
<dbReference type="SUPFAM" id="SSF51735">
    <property type="entry name" value="NAD(P)-binding Rossmann-fold domains"/>
    <property type="match status" value="1"/>
</dbReference>
<name>A0ABZ0RP04_9BACT</name>
<keyword evidence="2" id="KW-0520">NAD</keyword>
<dbReference type="Pfam" id="PF02826">
    <property type="entry name" value="2-Hacid_dh_C"/>
    <property type="match status" value="1"/>
</dbReference>
<evidence type="ECO:0000256" key="1">
    <source>
        <dbReference type="ARBA" id="ARBA00023002"/>
    </source>
</evidence>
<dbReference type="Gene3D" id="3.40.50.720">
    <property type="entry name" value="NAD(P)-binding Rossmann-like Domain"/>
    <property type="match status" value="2"/>
</dbReference>
<dbReference type="PANTHER" id="PTHR10996:SF178">
    <property type="entry name" value="2-HYDROXYACID DEHYDROGENASE YGL185C-RELATED"/>
    <property type="match status" value="1"/>
</dbReference>
<keyword evidence="1" id="KW-0560">Oxidoreductase</keyword>
<accession>A0ABZ0RP04</accession>